<dbReference type="SUPFAM" id="SSF52954">
    <property type="entry name" value="Class II aaRS ABD-related"/>
    <property type="match status" value="1"/>
</dbReference>
<dbReference type="PANTHER" id="PTHR43707">
    <property type="entry name" value="HISTIDYL-TRNA SYNTHETASE"/>
    <property type="match status" value="1"/>
</dbReference>
<dbReference type="Gene3D" id="3.40.50.800">
    <property type="entry name" value="Anticodon-binding domain"/>
    <property type="match status" value="1"/>
</dbReference>
<dbReference type="PROSITE" id="PS50862">
    <property type="entry name" value="AA_TRNA_LIGASE_II"/>
    <property type="match status" value="1"/>
</dbReference>
<evidence type="ECO:0000256" key="5">
    <source>
        <dbReference type="ARBA" id="ARBA00022741"/>
    </source>
</evidence>
<evidence type="ECO:0000313" key="13">
    <source>
        <dbReference type="Proteomes" id="UP001589769"/>
    </source>
</evidence>
<dbReference type="EMBL" id="JBHLWA010000046">
    <property type="protein sequence ID" value="MFC0323813.1"/>
    <property type="molecule type" value="Genomic_DNA"/>
</dbReference>
<comment type="similarity">
    <text evidence="1 10">Belongs to the class-II aminoacyl-tRNA synthetase family.</text>
</comment>
<dbReference type="CDD" id="cd00773">
    <property type="entry name" value="HisRS-like_core"/>
    <property type="match status" value="1"/>
</dbReference>
<dbReference type="InterPro" id="IPR006195">
    <property type="entry name" value="aa-tRNA-synth_II"/>
</dbReference>
<keyword evidence="13" id="KW-1185">Reference proteome</keyword>
<dbReference type="HAMAP" id="MF_00127">
    <property type="entry name" value="His_tRNA_synth"/>
    <property type="match status" value="1"/>
</dbReference>
<organism evidence="12 13">
    <name type="scientific">Gallibacterium melopsittaci</name>
    <dbReference type="NCBI Taxonomy" id="516063"/>
    <lineage>
        <taxon>Bacteria</taxon>
        <taxon>Pseudomonadati</taxon>
        <taxon>Pseudomonadota</taxon>
        <taxon>Gammaproteobacteria</taxon>
        <taxon>Pasteurellales</taxon>
        <taxon>Pasteurellaceae</taxon>
        <taxon>Gallibacterium</taxon>
    </lineage>
</organism>
<dbReference type="RefSeq" id="WP_382375705.1">
    <property type="nucleotide sequence ID" value="NZ_JBHLWA010000046.1"/>
</dbReference>
<protein>
    <recommendedName>
        <fullName evidence="10">Histidine--tRNA ligase</fullName>
        <ecNumber evidence="10">6.1.1.21</ecNumber>
    </recommendedName>
    <alternativeName>
        <fullName evidence="10">Histidyl-tRNA synthetase</fullName>
        <shortName evidence="10">HisRS</shortName>
    </alternativeName>
</protein>
<dbReference type="InterPro" id="IPR045864">
    <property type="entry name" value="aa-tRNA-synth_II/BPL/LPL"/>
</dbReference>
<comment type="subunit">
    <text evidence="2 10">Homodimer.</text>
</comment>
<dbReference type="PANTHER" id="PTHR43707:SF1">
    <property type="entry name" value="HISTIDINE--TRNA LIGASE, MITOCHONDRIAL-RELATED"/>
    <property type="match status" value="1"/>
</dbReference>
<dbReference type="SUPFAM" id="SSF55681">
    <property type="entry name" value="Class II aaRS and biotin synthetases"/>
    <property type="match status" value="1"/>
</dbReference>
<evidence type="ECO:0000256" key="6">
    <source>
        <dbReference type="ARBA" id="ARBA00022840"/>
    </source>
</evidence>
<accession>A0ABV6HY96</accession>
<dbReference type="Proteomes" id="UP001589769">
    <property type="component" value="Unassembled WGS sequence"/>
</dbReference>
<dbReference type="NCBIfam" id="TIGR00442">
    <property type="entry name" value="hisS"/>
    <property type="match status" value="1"/>
</dbReference>
<dbReference type="Pfam" id="PF03129">
    <property type="entry name" value="HGTP_anticodon"/>
    <property type="match status" value="1"/>
</dbReference>
<keyword evidence="3 10" id="KW-0963">Cytoplasm</keyword>
<keyword evidence="5 10" id="KW-0547">Nucleotide-binding</keyword>
<evidence type="ECO:0000256" key="8">
    <source>
        <dbReference type="ARBA" id="ARBA00023146"/>
    </source>
</evidence>
<comment type="catalytic activity">
    <reaction evidence="9 10">
        <text>tRNA(His) + L-histidine + ATP = L-histidyl-tRNA(His) + AMP + diphosphate + H(+)</text>
        <dbReference type="Rhea" id="RHEA:17313"/>
        <dbReference type="Rhea" id="RHEA-COMP:9665"/>
        <dbReference type="Rhea" id="RHEA-COMP:9689"/>
        <dbReference type="ChEBI" id="CHEBI:15378"/>
        <dbReference type="ChEBI" id="CHEBI:30616"/>
        <dbReference type="ChEBI" id="CHEBI:33019"/>
        <dbReference type="ChEBI" id="CHEBI:57595"/>
        <dbReference type="ChEBI" id="CHEBI:78442"/>
        <dbReference type="ChEBI" id="CHEBI:78527"/>
        <dbReference type="ChEBI" id="CHEBI:456215"/>
        <dbReference type="EC" id="6.1.1.21"/>
    </reaction>
</comment>
<feature type="domain" description="Aminoacyl-transfer RNA synthetases class-II family profile" evidence="11">
    <location>
        <begin position="1"/>
        <end position="324"/>
    </location>
</feature>
<evidence type="ECO:0000256" key="10">
    <source>
        <dbReference type="HAMAP-Rule" id="MF_00127"/>
    </source>
</evidence>
<dbReference type="InterPro" id="IPR004516">
    <property type="entry name" value="HisRS/HisZ"/>
</dbReference>
<keyword evidence="4 10" id="KW-0436">Ligase</keyword>
<evidence type="ECO:0000256" key="1">
    <source>
        <dbReference type="ARBA" id="ARBA00008226"/>
    </source>
</evidence>
<gene>
    <name evidence="10 12" type="primary">hisS</name>
    <name evidence="12" type="ORF">ACFFHT_09650</name>
</gene>
<evidence type="ECO:0000256" key="7">
    <source>
        <dbReference type="ARBA" id="ARBA00022917"/>
    </source>
</evidence>
<comment type="subcellular location">
    <subcellularLocation>
        <location evidence="10">Cytoplasm</location>
    </subcellularLocation>
</comment>
<evidence type="ECO:0000259" key="11">
    <source>
        <dbReference type="PROSITE" id="PS50862"/>
    </source>
</evidence>
<dbReference type="InterPro" id="IPR041715">
    <property type="entry name" value="HisRS-like_core"/>
</dbReference>
<dbReference type="InterPro" id="IPR015807">
    <property type="entry name" value="His-tRNA-ligase"/>
</dbReference>
<reference evidence="12 13" key="1">
    <citation type="submission" date="2024-09" db="EMBL/GenBank/DDBJ databases">
        <authorList>
            <person name="Sun Q."/>
            <person name="Mori K."/>
        </authorList>
    </citation>
    <scope>NUCLEOTIDE SEQUENCE [LARGE SCALE GENOMIC DNA]</scope>
    <source>
        <strain evidence="12 13">CCM 7538</strain>
    </source>
</reference>
<dbReference type="InterPro" id="IPR004154">
    <property type="entry name" value="Anticodon-bd"/>
</dbReference>
<dbReference type="InterPro" id="IPR033656">
    <property type="entry name" value="HisRS_anticodon"/>
</dbReference>
<dbReference type="EC" id="6.1.1.21" evidence="10"/>
<comment type="caution">
    <text evidence="12">The sequence shown here is derived from an EMBL/GenBank/DDBJ whole genome shotgun (WGS) entry which is preliminary data.</text>
</comment>
<dbReference type="Gene3D" id="3.30.930.10">
    <property type="entry name" value="Bira Bifunctional Protein, Domain 2"/>
    <property type="match status" value="1"/>
</dbReference>
<evidence type="ECO:0000256" key="9">
    <source>
        <dbReference type="ARBA" id="ARBA00047639"/>
    </source>
</evidence>
<dbReference type="CDD" id="cd00859">
    <property type="entry name" value="HisRS_anticodon"/>
    <property type="match status" value="1"/>
</dbReference>
<evidence type="ECO:0000256" key="3">
    <source>
        <dbReference type="ARBA" id="ARBA00022490"/>
    </source>
</evidence>
<name>A0ABV6HY96_9PAST</name>
<dbReference type="PIRSF" id="PIRSF001549">
    <property type="entry name" value="His-tRNA_synth"/>
    <property type="match status" value="1"/>
</dbReference>
<keyword evidence="8 10" id="KW-0030">Aminoacyl-tRNA synthetase</keyword>
<keyword evidence="7 10" id="KW-0648">Protein biosynthesis</keyword>
<proteinExistence type="inferred from homology"/>
<dbReference type="InterPro" id="IPR036621">
    <property type="entry name" value="Anticodon-bd_dom_sf"/>
</dbReference>
<sequence length="427" mass="48184">MAKTIQAIRGMNDYLPSDTPLWQWVENKVKQRLSSYGYAEIRMPIVESTPLFARAIGEVTDVVEKEMFTFNDRDEESLTLRPEGTAGCVRAGIEHGLLYNQEQRLWYIGPMFRYERPQKGRYRQFHQVGVEVFGIANPLIDAELIIMTAKLWQDLGIADHVQLQLNSIGSLEARKNYRAALVEYLQGHYDALDEDSKRRLTTNPLRILDSKDARVQEVLNDAPKLHDYLDDDSRQHFQTLCTILDQYGIAYEINQKLVRGLDYYNKTVFEWVTTALGAQGTVCGGGRYDGLVEQLGGHATPAVGFAMGLERLVLLIQEVVADLPVNANVDIYLVHQGENTTLPALNIADQLRTAFPHSKVLLHCSGGNFKKQFKRADKSGAKFAIIVGEDEIAQQQVVIKDLLSGTEQVTVPMSEMINYLTPFYSSH</sequence>
<evidence type="ECO:0000313" key="12">
    <source>
        <dbReference type="EMBL" id="MFC0323813.1"/>
    </source>
</evidence>
<evidence type="ECO:0000256" key="4">
    <source>
        <dbReference type="ARBA" id="ARBA00022598"/>
    </source>
</evidence>
<dbReference type="GO" id="GO:0004821">
    <property type="term" value="F:histidine-tRNA ligase activity"/>
    <property type="evidence" value="ECO:0007669"/>
    <property type="project" value="UniProtKB-EC"/>
</dbReference>
<evidence type="ECO:0000256" key="2">
    <source>
        <dbReference type="ARBA" id="ARBA00011738"/>
    </source>
</evidence>
<dbReference type="Pfam" id="PF13393">
    <property type="entry name" value="tRNA-synt_His"/>
    <property type="match status" value="1"/>
</dbReference>
<keyword evidence="6 10" id="KW-0067">ATP-binding</keyword>